<proteinExistence type="inferred from homology"/>
<organism evidence="4 5">
    <name type="scientific">Talaromyces atroroseus</name>
    <dbReference type="NCBI Taxonomy" id="1441469"/>
    <lineage>
        <taxon>Eukaryota</taxon>
        <taxon>Fungi</taxon>
        <taxon>Dikarya</taxon>
        <taxon>Ascomycota</taxon>
        <taxon>Pezizomycotina</taxon>
        <taxon>Eurotiomycetes</taxon>
        <taxon>Eurotiomycetidae</taxon>
        <taxon>Eurotiales</taxon>
        <taxon>Trichocomaceae</taxon>
        <taxon>Talaromyces</taxon>
        <taxon>Talaromyces sect. Trachyspermi</taxon>
    </lineage>
</organism>
<protein>
    <submittedName>
        <fullName evidence="4">Uncharacterized protein</fullName>
    </submittedName>
</protein>
<evidence type="ECO:0000256" key="2">
    <source>
        <dbReference type="ARBA" id="ARBA00022857"/>
    </source>
</evidence>
<dbReference type="GO" id="GO:0016491">
    <property type="term" value="F:oxidoreductase activity"/>
    <property type="evidence" value="ECO:0007669"/>
    <property type="project" value="UniProtKB-KW"/>
</dbReference>
<keyword evidence="2" id="KW-0521">NADP</keyword>
<dbReference type="GeneID" id="31007020"/>
<dbReference type="PRINTS" id="PR00081">
    <property type="entry name" value="GDHRDH"/>
</dbReference>
<dbReference type="STRING" id="1441469.A0A225AFB1"/>
<dbReference type="InterPro" id="IPR002347">
    <property type="entry name" value="SDR_fam"/>
</dbReference>
<dbReference type="InterPro" id="IPR052178">
    <property type="entry name" value="Sec_Metab_Biosynth_SDR"/>
</dbReference>
<dbReference type="Gene3D" id="2.60.120.620">
    <property type="entry name" value="q2cbj1_9rhob like domain"/>
    <property type="match status" value="2"/>
</dbReference>
<sequence length="563" mass="61312">MASSLVTLDASEPIDTIIKIIEKDGGVIISNFLSPDLLKETNDAIEPHFKGRKIYDSKATHDELGADFFPEGSQRVYALLSRIPQQLTKIVRLPVWKSIMGRFLNDEFASYTGETLVPQKSGYMLASTAALRLVPGAKSQPLHRATAVIPGSHLWGADRAPKKEECTYAEMEPGSALFTLGCENISEYTDPDALRTLFAVFAQRDYFRQDQDEVLSTPIEIARTLPEDVLRLAGYYKALSGVGYNIHSISRFGYHVINTGESKMTTGRDLRSQTLFGVKDYVAVITGAATGMGLMAAQTLANNGARVYLIGRRQDILQKAADVINSEECNDGKATALPADITLTDDRRKAVSELTRLEPKGVNILINNGSVSPEERARSETHDVNFSDVSAVASWMTTDGPDAWKDAFAGNVAAHHFLTAALLPLLDKGRQHTQGHSSVILNISSASGLTKTHSHGQFAFSSAKAAFIHLTKQWAHTFLPLRIRVNCIAPGVFPPIFPGEGVRDETQRERLQKIGHEIPASRPGKDTDIGSAVLFLCSKAGTYVNGQILHVDGGILLKTPSTV</sequence>
<dbReference type="SUPFAM" id="SSF51735">
    <property type="entry name" value="NAD(P)-binding Rossmann-fold domains"/>
    <property type="match status" value="1"/>
</dbReference>
<dbReference type="Pfam" id="PF13561">
    <property type="entry name" value="adh_short_C2"/>
    <property type="match status" value="1"/>
</dbReference>
<dbReference type="InterPro" id="IPR036291">
    <property type="entry name" value="NAD(P)-bd_dom_sf"/>
</dbReference>
<comment type="caution">
    <text evidence="4">The sequence shown here is derived from an EMBL/GenBank/DDBJ whole genome shotgun (WGS) entry which is preliminary data.</text>
</comment>
<evidence type="ECO:0000256" key="3">
    <source>
        <dbReference type="ARBA" id="ARBA00023002"/>
    </source>
</evidence>
<reference evidence="4 5" key="1">
    <citation type="submission" date="2015-06" db="EMBL/GenBank/DDBJ databases">
        <title>Talaromyces atroroseus IBT 11181 draft genome.</title>
        <authorList>
            <person name="Rasmussen K.B."/>
            <person name="Rasmussen S."/>
            <person name="Petersen B."/>
            <person name="Sicheritz-Ponten T."/>
            <person name="Mortensen U.H."/>
            <person name="Thrane U."/>
        </authorList>
    </citation>
    <scope>NUCLEOTIDE SEQUENCE [LARGE SCALE GENOMIC DNA]</scope>
    <source>
        <strain evidence="4 5">IBT 11181</strain>
    </source>
</reference>
<dbReference type="EMBL" id="LFMY01000011">
    <property type="protein sequence ID" value="OKL57803.1"/>
    <property type="molecule type" value="Genomic_DNA"/>
</dbReference>
<gene>
    <name evidence="4" type="ORF">UA08_07264</name>
</gene>
<name>A0A225AFB1_TALAT</name>
<comment type="similarity">
    <text evidence="1">Belongs to the short-chain dehydrogenases/reductases (SDR) family.</text>
</comment>
<dbReference type="AlphaFoldDB" id="A0A225AFB1"/>
<evidence type="ECO:0000313" key="4">
    <source>
        <dbReference type="EMBL" id="OKL57803.1"/>
    </source>
</evidence>
<keyword evidence="5" id="KW-1185">Reference proteome</keyword>
<evidence type="ECO:0000256" key="1">
    <source>
        <dbReference type="ARBA" id="ARBA00006484"/>
    </source>
</evidence>
<dbReference type="PANTHER" id="PTHR43618">
    <property type="entry name" value="7-ALPHA-HYDROXYSTEROID DEHYDROGENASE"/>
    <property type="match status" value="1"/>
</dbReference>
<dbReference type="Proteomes" id="UP000214365">
    <property type="component" value="Unassembled WGS sequence"/>
</dbReference>
<evidence type="ECO:0000313" key="5">
    <source>
        <dbReference type="Proteomes" id="UP000214365"/>
    </source>
</evidence>
<dbReference type="CDD" id="cd05233">
    <property type="entry name" value="SDR_c"/>
    <property type="match status" value="1"/>
</dbReference>
<dbReference type="OrthoDB" id="2962696at2759"/>
<keyword evidence="3" id="KW-0560">Oxidoreductase</keyword>
<dbReference type="Gene3D" id="3.40.50.720">
    <property type="entry name" value="NAD(P)-binding Rossmann-like Domain"/>
    <property type="match status" value="1"/>
</dbReference>
<dbReference type="SUPFAM" id="SSF51197">
    <property type="entry name" value="Clavaminate synthase-like"/>
    <property type="match status" value="1"/>
</dbReference>
<dbReference type="PANTHER" id="PTHR43618:SF4">
    <property type="entry name" value="SHORT CHAIN DEHYDROGENASE_REDUCTASE FAMILY (AFU_ORTHOLOGUE AFUA_7G04540)"/>
    <property type="match status" value="1"/>
</dbReference>
<dbReference type="RefSeq" id="XP_020117924.1">
    <property type="nucleotide sequence ID" value="XM_020262186.1"/>
</dbReference>
<accession>A0A225AFB1</accession>